<evidence type="ECO:0000256" key="2">
    <source>
        <dbReference type="ARBA" id="ARBA00005810"/>
    </source>
</evidence>
<evidence type="ECO:0000256" key="4">
    <source>
        <dbReference type="ARBA" id="ARBA00016218"/>
    </source>
</evidence>
<protein>
    <recommendedName>
        <fullName evidence="4">2-amino-4-hydroxy-6-hydroxymethyldihydropteridine pyrophosphokinase</fullName>
        <ecNumber evidence="3">2.7.6.3</ecNumber>
    </recommendedName>
    <alternativeName>
        <fullName evidence="11">6-hydroxymethyl-7,8-dihydropterin pyrophosphokinase</fullName>
    </alternativeName>
    <alternativeName>
        <fullName evidence="12">7,8-dihydro-6-hydroxymethylpterin-pyrophosphokinase</fullName>
    </alternativeName>
</protein>
<dbReference type="GO" id="GO:0016301">
    <property type="term" value="F:kinase activity"/>
    <property type="evidence" value="ECO:0007669"/>
    <property type="project" value="UniProtKB-KW"/>
</dbReference>
<keyword evidence="15" id="KW-1185">Reference proteome</keyword>
<keyword evidence="9" id="KW-0289">Folate biosynthesis</keyword>
<dbReference type="EC" id="2.7.6.3" evidence="3"/>
<evidence type="ECO:0000256" key="10">
    <source>
        <dbReference type="ARBA" id="ARBA00029409"/>
    </source>
</evidence>
<dbReference type="GO" id="GO:0003848">
    <property type="term" value="F:2-amino-4-hydroxy-6-hydroxymethyldihydropteridine diphosphokinase activity"/>
    <property type="evidence" value="ECO:0007669"/>
    <property type="project" value="UniProtKB-EC"/>
</dbReference>
<dbReference type="RefSeq" id="WP_025838027.1">
    <property type="nucleotide sequence ID" value="NZ_BAKP01000014.1"/>
</dbReference>
<evidence type="ECO:0000313" key="15">
    <source>
        <dbReference type="Proteomes" id="UP000184105"/>
    </source>
</evidence>
<dbReference type="Pfam" id="PF01288">
    <property type="entry name" value="HPPK"/>
    <property type="match status" value="1"/>
</dbReference>
<evidence type="ECO:0000256" key="1">
    <source>
        <dbReference type="ARBA" id="ARBA00005051"/>
    </source>
</evidence>
<evidence type="ECO:0000256" key="11">
    <source>
        <dbReference type="ARBA" id="ARBA00029766"/>
    </source>
</evidence>
<comment type="function">
    <text evidence="10">Catalyzes the transfer of pyrophosphate from adenosine triphosphate (ATP) to 6-hydroxymethyl-7,8-dihydropterin, an enzymatic step in folate biosynthesis pathway.</text>
</comment>
<evidence type="ECO:0000313" key="14">
    <source>
        <dbReference type="EMBL" id="SHF70456.1"/>
    </source>
</evidence>
<dbReference type="PANTHER" id="PTHR43071">
    <property type="entry name" value="2-AMINO-4-HYDROXY-6-HYDROXYMETHYLDIHYDROPTERIDINE PYROPHOSPHOKINASE"/>
    <property type="match status" value="1"/>
</dbReference>
<evidence type="ECO:0000256" key="5">
    <source>
        <dbReference type="ARBA" id="ARBA00022679"/>
    </source>
</evidence>
<reference evidence="14 15" key="1">
    <citation type="submission" date="2016-11" db="EMBL/GenBank/DDBJ databases">
        <authorList>
            <person name="Varghese N."/>
            <person name="Submissions S."/>
        </authorList>
    </citation>
    <scope>NUCLEOTIDE SEQUENCE [LARGE SCALE GENOMIC DNA]</scope>
    <source>
        <strain evidence="14 15">DSM 22613</strain>
    </source>
</reference>
<feature type="domain" description="7,8-dihydro-6-hydroxymethylpterin-pyrophosphokinase" evidence="13">
    <location>
        <begin position="4"/>
        <end position="98"/>
    </location>
</feature>
<dbReference type="Proteomes" id="UP000184105">
    <property type="component" value="Unassembled WGS sequence"/>
</dbReference>
<name>A0AAX2F2Z4_9BACT</name>
<dbReference type="InterPro" id="IPR000550">
    <property type="entry name" value="Hppk"/>
</dbReference>
<sequence length="110" mass="12764">MKTIIALGSNSKQEENISKAQILLKQRFKGIRFSNPVWTEPIGIESDTFLNCIGYFETEYSLEQVRDYLKAIEQIMGDSHENHQRGMVLIDIDLAQYGDKIVKEIIWLQE</sequence>
<dbReference type="Gene3D" id="3.30.70.560">
    <property type="entry name" value="7,8-Dihydro-6-hydroxymethylpterin-pyrophosphokinase HPPK"/>
    <property type="match status" value="1"/>
</dbReference>
<dbReference type="InterPro" id="IPR035907">
    <property type="entry name" value="Hppk_sf"/>
</dbReference>
<keyword evidence="8" id="KW-0067">ATP-binding</keyword>
<keyword evidence="5" id="KW-0808">Transferase</keyword>
<dbReference type="GO" id="GO:0005524">
    <property type="term" value="F:ATP binding"/>
    <property type="evidence" value="ECO:0007669"/>
    <property type="project" value="UniProtKB-KW"/>
</dbReference>
<proteinExistence type="inferred from homology"/>
<evidence type="ECO:0000256" key="12">
    <source>
        <dbReference type="ARBA" id="ARBA00033413"/>
    </source>
</evidence>
<evidence type="ECO:0000256" key="7">
    <source>
        <dbReference type="ARBA" id="ARBA00022777"/>
    </source>
</evidence>
<comment type="pathway">
    <text evidence="1">Cofactor biosynthesis; tetrahydrofolate biosynthesis; 2-amino-4-hydroxy-6-hydroxymethyl-7,8-dihydropteridine diphosphate from 7,8-dihydroneopterin triphosphate: step 4/4.</text>
</comment>
<evidence type="ECO:0000256" key="3">
    <source>
        <dbReference type="ARBA" id="ARBA00013253"/>
    </source>
</evidence>
<comment type="similarity">
    <text evidence="2">Belongs to the HPPK family.</text>
</comment>
<dbReference type="AlphaFoldDB" id="A0AAX2F2Z4"/>
<evidence type="ECO:0000256" key="8">
    <source>
        <dbReference type="ARBA" id="ARBA00022840"/>
    </source>
</evidence>
<keyword evidence="7" id="KW-0418">Kinase</keyword>
<accession>A0AAX2F2Z4</accession>
<keyword evidence="6" id="KW-0547">Nucleotide-binding</keyword>
<evidence type="ECO:0000256" key="9">
    <source>
        <dbReference type="ARBA" id="ARBA00022909"/>
    </source>
</evidence>
<comment type="caution">
    <text evidence="14">The sequence shown here is derived from an EMBL/GenBank/DDBJ whole genome shotgun (WGS) entry which is preliminary data.</text>
</comment>
<organism evidence="14 15">
    <name type="scientific">Prevotella scopos JCM 17725</name>
    <dbReference type="NCBI Taxonomy" id="1236518"/>
    <lineage>
        <taxon>Bacteria</taxon>
        <taxon>Pseudomonadati</taxon>
        <taxon>Bacteroidota</taxon>
        <taxon>Bacteroidia</taxon>
        <taxon>Bacteroidales</taxon>
        <taxon>Prevotellaceae</taxon>
        <taxon>Prevotella</taxon>
    </lineage>
</organism>
<dbReference type="PANTHER" id="PTHR43071:SF1">
    <property type="entry name" value="2-AMINO-4-HYDROXY-6-HYDROXYMETHYLDIHYDROPTERIDINE PYROPHOSPHOKINASE"/>
    <property type="match status" value="1"/>
</dbReference>
<evidence type="ECO:0000259" key="13">
    <source>
        <dbReference type="Pfam" id="PF01288"/>
    </source>
</evidence>
<dbReference type="SUPFAM" id="SSF55083">
    <property type="entry name" value="6-hydroxymethyl-7,8-dihydropterin pyrophosphokinase, HPPK"/>
    <property type="match status" value="1"/>
</dbReference>
<gene>
    <name evidence="14" type="ORF">SAMN05444364_10625</name>
</gene>
<dbReference type="GO" id="GO:0046656">
    <property type="term" value="P:folic acid biosynthetic process"/>
    <property type="evidence" value="ECO:0007669"/>
    <property type="project" value="UniProtKB-KW"/>
</dbReference>
<dbReference type="EMBL" id="FQWA01000006">
    <property type="protein sequence ID" value="SHF70456.1"/>
    <property type="molecule type" value="Genomic_DNA"/>
</dbReference>
<evidence type="ECO:0000256" key="6">
    <source>
        <dbReference type="ARBA" id="ARBA00022741"/>
    </source>
</evidence>